<dbReference type="EMBL" id="NJGG01000001">
    <property type="protein sequence ID" value="OXL16044.1"/>
    <property type="molecule type" value="Genomic_DNA"/>
</dbReference>
<comment type="catalytic activity">
    <reaction evidence="1 9 11">
        <text>Hydrolyzes single-stranded DNA or mismatched double-stranded DNA and polynucleotides, releasing free uracil.</text>
        <dbReference type="EC" id="3.2.2.27"/>
    </reaction>
</comment>
<dbReference type="SMART" id="SM00987">
    <property type="entry name" value="UreE_C"/>
    <property type="match status" value="1"/>
</dbReference>
<keyword evidence="14" id="KW-1185">Reference proteome</keyword>
<evidence type="ECO:0000259" key="12">
    <source>
        <dbReference type="SMART" id="SM00986"/>
    </source>
</evidence>
<evidence type="ECO:0000313" key="13">
    <source>
        <dbReference type="EMBL" id="OXL16044.1"/>
    </source>
</evidence>
<evidence type="ECO:0000256" key="2">
    <source>
        <dbReference type="ARBA" id="ARBA00002631"/>
    </source>
</evidence>
<dbReference type="NCBIfam" id="TIGR00628">
    <property type="entry name" value="ung"/>
    <property type="match status" value="1"/>
</dbReference>
<dbReference type="SMART" id="SM00986">
    <property type="entry name" value="UDG"/>
    <property type="match status" value="1"/>
</dbReference>
<dbReference type="PANTHER" id="PTHR11264:SF0">
    <property type="entry name" value="URACIL-DNA GLYCOSYLASE"/>
    <property type="match status" value="1"/>
</dbReference>
<accession>A0A229FVR9</accession>
<evidence type="ECO:0000256" key="7">
    <source>
        <dbReference type="ARBA" id="ARBA00022801"/>
    </source>
</evidence>
<feature type="domain" description="Uracil-DNA glycosylase-like" evidence="12">
    <location>
        <begin position="48"/>
        <end position="229"/>
    </location>
</feature>
<dbReference type="CDD" id="cd10027">
    <property type="entry name" value="UDG-F1-like"/>
    <property type="match status" value="1"/>
</dbReference>
<evidence type="ECO:0000256" key="11">
    <source>
        <dbReference type="RuleBase" id="RU003780"/>
    </source>
</evidence>
<evidence type="ECO:0000256" key="10">
    <source>
        <dbReference type="PROSITE-ProRule" id="PRU10072"/>
    </source>
</evidence>
<dbReference type="OrthoDB" id="9804372at2"/>
<evidence type="ECO:0000256" key="5">
    <source>
        <dbReference type="ARBA" id="ARBA00018429"/>
    </source>
</evidence>
<organism evidence="13 14">
    <name type="scientific">Polynucleobacter cosmopolitanus</name>
    <dbReference type="NCBI Taxonomy" id="351345"/>
    <lineage>
        <taxon>Bacteria</taxon>
        <taxon>Pseudomonadati</taxon>
        <taxon>Pseudomonadota</taxon>
        <taxon>Betaproteobacteria</taxon>
        <taxon>Burkholderiales</taxon>
        <taxon>Burkholderiaceae</taxon>
        <taxon>Polynucleobacter</taxon>
    </lineage>
</organism>
<proteinExistence type="inferred from homology"/>
<keyword evidence="7 9" id="KW-0378">Hydrolase</keyword>
<evidence type="ECO:0000256" key="9">
    <source>
        <dbReference type="HAMAP-Rule" id="MF_00148"/>
    </source>
</evidence>
<dbReference type="AlphaFoldDB" id="A0A229FVR9"/>
<dbReference type="Proteomes" id="UP000215188">
    <property type="component" value="Unassembled WGS sequence"/>
</dbReference>
<keyword evidence="6 9" id="KW-0227">DNA damage</keyword>
<evidence type="ECO:0000256" key="6">
    <source>
        <dbReference type="ARBA" id="ARBA00022763"/>
    </source>
</evidence>
<sequence length="240" mass="26533">MPADWATLISEELDADQFLQLEKNISAAYEKFNELIQPAPENVFRALRETSVEQVKVVLLGQDPYQTPGLAQGLAFSIPAAIKPGWRSFPSSLRNISKAIALDGYSGLQHGDLSHWAKQGVLLLNASLTVQLEIAGSHAQLGWQELTDCLLYRLALKKPGLIWLLWGSHAQKKKALIEQASYSTTPTRNPSILTASHPSGLSVYRTTEPFLLKGDKGSCRHFQQVNDLLEKQGESVITWS</sequence>
<comment type="subcellular location">
    <subcellularLocation>
        <location evidence="9">Cytoplasm</location>
    </subcellularLocation>
</comment>
<protein>
    <recommendedName>
        <fullName evidence="5 9">Uracil-DNA glycosylase</fullName>
        <shortName evidence="9">UDG</shortName>
        <ecNumber evidence="4 9">3.2.2.27</ecNumber>
    </recommendedName>
</protein>
<comment type="caution">
    <text evidence="13">The sequence shown here is derived from an EMBL/GenBank/DDBJ whole genome shotgun (WGS) entry which is preliminary data.</text>
</comment>
<reference evidence="13 14" key="1">
    <citation type="submission" date="2017-06" db="EMBL/GenBank/DDBJ databases">
        <title>Reclassification of a Polynucleobacter cosmopolitanus strain isolated from tropical Lake Victoria as Polynucleobacter victoriensis comb. nov.</title>
        <authorList>
            <person name="Hahn M.W."/>
        </authorList>
    </citation>
    <scope>NUCLEOTIDE SEQUENCE [LARGE SCALE GENOMIC DNA]</scope>
    <source>
        <strain evidence="13 14">MWH-MoIso2</strain>
    </source>
</reference>
<dbReference type="PROSITE" id="PS00130">
    <property type="entry name" value="U_DNA_GLYCOSYLASE"/>
    <property type="match status" value="1"/>
</dbReference>
<dbReference type="GO" id="GO:0097510">
    <property type="term" value="P:base-excision repair, AP site formation via deaminated base removal"/>
    <property type="evidence" value="ECO:0007669"/>
    <property type="project" value="TreeGrafter"/>
</dbReference>
<evidence type="ECO:0000256" key="4">
    <source>
        <dbReference type="ARBA" id="ARBA00012030"/>
    </source>
</evidence>
<dbReference type="InterPro" id="IPR036895">
    <property type="entry name" value="Uracil-DNA_glycosylase-like_sf"/>
</dbReference>
<evidence type="ECO:0000256" key="3">
    <source>
        <dbReference type="ARBA" id="ARBA00008184"/>
    </source>
</evidence>
<dbReference type="EC" id="3.2.2.27" evidence="4 9"/>
<keyword evidence="8 9" id="KW-0234">DNA repair</keyword>
<dbReference type="GO" id="GO:0004844">
    <property type="term" value="F:uracil DNA N-glycosylase activity"/>
    <property type="evidence" value="ECO:0007669"/>
    <property type="project" value="UniProtKB-UniRule"/>
</dbReference>
<gene>
    <name evidence="9" type="primary">ung</name>
    <name evidence="13" type="ORF">AOC33_02870</name>
</gene>
<feature type="active site" description="Proton acceptor" evidence="9 10">
    <location>
        <position position="63"/>
    </location>
</feature>
<dbReference type="Pfam" id="PF03167">
    <property type="entry name" value="UDG"/>
    <property type="match status" value="1"/>
</dbReference>
<dbReference type="PANTHER" id="PTHR11264">
    <property type="entry name" value="URACIL-DNA GLYCOSYLASE"/>
    <property type="match status" value="1"/>
</dbReference>
<dbReference type="Gene3D" id="3.40.470.10">
    <property type="entry name" value="Uracil-DNA glycosylase-like domain"/>
    <property type="match status" value="1"/>
</dbReference>
<evidence type="ECO:0000256" key="1">
    <source>
        <dbReference type="ARBA" id="ARBA00001400"/>
    </source>
</evidence>
<evidence type="ECO:0000313" key="14">
    <source>
        <dbReference type="Proteomes" id="UP000215188"/>
    </source>
</evidence>
<dbReference type="GO" id="GO:0005737">
    <property type="term" value="C:cytoplasm"/>
    <property type="evidence" value="ECO:0007669"/>
    <property type="project" value="UniProtKB-SubCell"/>
</dbReference>
<dbReference type="InterPro" id="IPR002043">
    <property type="entry name" value="UDG_fam1"/>
</dbReference>
<evidence type="ECO:0000256" key="8">
    <source>
        <dbReference type="ARBA" id="ARBA00023204"/>
    </source>
</evidence>
<name>A0A229FVR9_9BURK</name>
<dbReference type="InterPro" id="IPR018085">
    <property type="entry name" value="Ura-DNA_Glyclase_AS"/>
</dbReference>
<dbReference type="SUPFAM" id="SSF52141">
    <property type="entry name" value="Uracil-DNA glycosylase-like"/>
    <property type="match status" value="1"/>
</dbReference>
<comment type="similarity">
    <text evidence="3 9 11">Belongs to the uracil-DNA glycosylase (UDG) superfamily. UNG family.</text>
</comment>
<dbReference type="HAMAP" id="MF_00148">
    <property type="entry name" value="UDG"/>
    <property type="match status" value="1"/>
</dbReference>
<dbReference type="InterPro" id="IPR005122">
    <property type="entry name" value="Uracil-DNA_glycosylase-like"/>
</dbReference>
<keyword evidence="9" id="KW-0963">Cytoplasm</keyword>
<comment type="function">
    <text evidence="2 9 11">Excises uracil residues from the DNA which can arise as a result of misincorporation of dUMP residues by DNA polymerase or due to deamination of cytosine.</text>
</comment>
<dbReference type="NCBIfam" id="NF003592">
    <property type="entry name" value="PRK05254.1-5"/>
    <property type="match status" value="1"/>
</dbReference>
<dbReference type="RefSeq" id="WP_089515072.1">
    <property type="nucleotide sequence ID" value="NZ_NJGG01000001.1"/>
</dbReference>